<accession>A0A1I8FEL6</accession>
<feature type="region of interest" description="Disordered" evidence="1">
    <location>
        <begin position="68"/>
        <end position="116"/>
    </location>
</feature>
<evidence type="ECO:0000313" key="3">
    <source>
        <dbReference type="WBParaSite" id="maker-unitig_30927-snap-gene-0.2-mRNA-1"/>
    </source>
</evidence>
<protein>
    <submittedName>
        <fullName evidence="3">Ig-like domain-containing protein</fullName>
    </submittedName>
</protein>
<proteinExistence type="predicted"/>
<sequence length="116" mass="12132">QRAWGFESSPPGLGLLLRAARGGSGEYGCRIVVSCPHACSGGGFGTERRVGDPARSAEEERNWLARLLPPPIRDSPSARPAARSAAGLPVPPKHHAPRAGIDGQLKRTVYTGQGAV</sequence>
<evidence type="ECO:0000256" key="1">
    <source>
        <dbReference type="SAM" id="MobiDB-lite"/>
    </source>
</evidence>
<dbReference type="AlphaFoldDB" id="A0A1I8FEL6"/>
<evidence type="ECO:0000313" key="2">
    <source>
        <dbReference type="Proteomes" id="UP000095280"/>
    </source>
</evidence>
<dbReference type="Proteomes" id="UP000095280">
    <property type="component" value="Unplaced"/>
</dbReference>
<name>A0A1I8FEL6_9PLAT</name>
<organism evidence="2 3">
    <name type="scientific">Macrostomum lignano</name>
    <dbReference type="NCBI Taxonomy" id="282301"/>
    <lineage>
        <taxon>Eukaryota</taxon>
        <taxon>Metazoa</taxon>
        <taxon>Spiralia</taxon>
        <taxon>Lophotrochozoa</taxon>
        <taxon>Platyhelminthes</taxon>
        <taxon>Rhabditophora</taxon>
        <taxon>Macrostomorpha</taxon>
        <taxon>Macrostomida</taxon>
        <taxon>Macrostomidae</taxon>
        <taxon>Macrostomum</taxon>
    </lineage>
</organism>
<reference evidence="3" key="1">
    <citation type="submission" date="2016-11" db="UniProtKB">
        <authorList>
            <consortium name="WormBaseParasite"/>
        </authorList>
    </citation>
    <scope>IDENTIFICATION</scope>
</reference>
<dbReference type="WBParaSite" id="maker-unitig_30927-snap-gene-0.2-mRNA-1">
    <property type="protein sequence ID" value="maker-unitig_30927-snap-gene-0.2-mRNA-1"/>
    <property type="gene ID" value="maker-unitig_30927-snap-gene-0.2"/>
</dbReference>
<keyword evidence="2" id="KW-1185">Reference proteome</keyword>
<feature type="compositionally biased region" description="Low complexity" evidence="1">
    <location>
        <begin position="74"/>
        <end position="86"/>
    </location>
</feature>